<evidence type="ECO:0000256" key="1">
    <source>
        <dbReference type="SAM" id="Phobius"/>
    </source>
</evidence>
<comment type="caution">
    <text evidence="2">The sequence shown here is derived from an EMBL/GenBank/DDBJ whole genome shotgun (WGS) entry which is preliminary data.</text>
</comment>
<feature type="transmembrane region" description="Helical" evidence="1">
    <location>
        <begin position="48"/>
        <end position="71"/>
    </location>
</feature>
<name>A0ABU2BNZ3_9MICC</name>
<protein>
    <recommendedName>
        <fullName evidence="4">DUF2127 domain-containing protein</fullName>
    </recommendedName>
</protein>
<proteinExistence type="predicted"/>
<evidence type="ECO:0000313" key="2">
    <source>
        <dbReference type="EMBL" id="MDR7359684.1"/>
    </source>
</evidence>
<keyword evidence="1" id="KW-0472">Membrane</keyword>
<evidence type="ECO:0008006" key="4">
    <source>
        <dbReference type="Google" id="ProtNLM"/>
    </source>
</evidence>
<keyword evidence="3" id="KW-1185">Reference proteome</keyword>
<dbReference type="Proteomes" id="UP001183817">
    <property type="component" value="Unassembled WGS sequence"/>
</dbReference>
<sequence length="142" mass="14664">MRTAYKVVAHIIAAAVVLQAALIAWGTFDVINMLTAGDVPEGPPLAGIMHGMIGMYAAPVLVLALLVIALLAHAGLKWALWLLLAVAVQITLAFVAFGAPLVGLLHGINAFAIIALAELGARAVAHAPAHVPSTRKVMRPAT</sequence>
<gene>
    <name evidence="2" type="ORF">J2S64_003375</name>
</gene>
<evidence type="ECO:0000313" key="3">
    <source>
        <dbReference type="Proteomes" id="UP001183817"/>
    </source>
</evidence>
<accession>A0ABU2BNZ3</accession>
<dbReference type="RefSeq" id="WP_264270464.1">
    <property type="nucleotide sequence ID" value="NZ_BAAAWO010000001.1"/>
</dbReference>
<keyword evidence="1" id="KW-0812">Transmembrane</keyword>
<feature type="transmembrane region" description="Helical" evidence="1">
    <location>
        <begin position="7"/>
        <end position="28"/>
    </location>
</feature>
<reference evidence="2 3" key="1">
    <citation type="submission" date="2023-07" db="EMBL/GenBank/DDBJ databases">
        <title>Sequencing the genomes of 1000 actinobacteria strains.</title>
        <authorList>
            <person name="Klenk H.-P."/>
        </authorList>
    </citation>
    <scope>NUCLEOTIDE SEQUENCE [LARGE SCALE GENOMIC DNA]</scope>
    <source>
        <strain evidence="2 3">DSM 20167</strain>
    </source>
</reference>
<feature type="transmembrane region" description="Helical" evidence="1">
    <location>
        <begin position="78"/>
        <end position="102"/>
    </location>
</feature>
<dbReference type="EMBL" id="JAVDYI010000001">
    <property type="protein sequence ID" value="MDR7359684.1"/>
    <property type="molecule type" value="Genomic_DNA"/>
</dbReference>
<feature type="transmembrane region" description="Helical" evidence="1">
    <location>
        <begin position="108"/>
        <end position="129"/>
    </location>
</feature>
<organism evidence="2 3">
    <name type="scientific">Paeniglutamicibacter sulfureus</name>
    <dbReference type="NCBI Taxonomy" id="43666"/>
    <lineage>
        <taxon>Bacteria</taxon>
        <taxon>Bacillati</taxon>
        <taxon>Actinomycetota</taxon>
        <taxon>Actinomycetes</taxon>
        <taxon>Micrococcales</taxon>
        <taxon>Micrococcaceae</taxon>
        <taxon>Paeniglutamicibacter</taxon>
    </lineage>
</organism>
<keyword evidence="1" id="KW-1133">Transmembrane helix</keyword>